<evidence type="ECO:0000313" key="2">
    <source>
        <dbReference type="Proteomes" id="UP000681720"/>
    </source>
</evidence>
<proteinExistence type="predicted"/>
<protein>
    <submittedName>
        <fullName evidence="1">Uncharacterized protein</fullName>
    </submittedName>
</protein>
<comment type="caution">
    <text evidence="1">The sequence shown here is derived from an EMBL/GenBank/DDBJ whole genome shotgun (WGS) entry which is preliminary data.</text>
</comment>
<dbReference type="Proteomes" id="UP000681720">
    <property type="component" value="Unassembled WGS sequence"/>
</dbReference>
<gene>
    <name evidence="1" type="ORF">GIL414_LOCUS39733</name>
</gene>
<dbReference type="EMBL" id="CAJOBJ010108510">
    <property type="protein sequence ID" value="CAF4620101.1"/>
    <property type="molecule type" value="Genomic_DNA"/>
</dbReference>
<accession>A0A8S2ZAW4</accession>
<evidence type="ECO:0000313" key="1">
    <source>
        <dbReference type="EMBL" id="CAF4620101.1"/>
    </source>
</evidence>
<name>A0A8S2ZAW4_9BILA</name>
<sequence>YIYPPKATGLETSRKSTWIRPIIDDEDETAIQGTPFLEPIDMNIVYKFLEKQ</sequence>
<reference evidence="1" key="1">
    <citation type="submission" date="2021-02" db="EMBL/GenBank/DDBJ databases">
        <authorList>
            <person name="Nowell W R."/>
        </authorList>
    </citation>
    <scope>NUCLEOTIDE SEQUENCE</scope>
</reference>
<feature type="non-terminal residue" evidence="1">
    <location>
        <position position="1"/>
    </location>
</feature>
<dbReference type="AlphaFoldDB" id="A0A8S2ZAW4"/>
<organism evidence="1 2">
    <name type="scientific">Rotaria magnacalcarata</name>
    <dbReference type="NCBI Taxonomy" id="392030"/>
    <lineage>
        <taxon>Eukaryota</taxon>
        <taxon>Metazoa</taxon>
        <taxon>Spiralia</taxon>
        <taxon>Gnathifera</taxon>
        <taxon>Rotifera</taxon>
        <taxon>Eurotatoria</taxon>
        <taxon>Bdelloidea</taxon>
        <taxon>Philodinida</taxon>
        <taxon>Philodinidae</taxon>
        <taxon>Rotaria</taxon>
    </lineage>
</organism>